<dbReference type="InterPro" id="IPR036420">
    <property type="entry name" value="BRCT_dom_sf"/>
</dbReference>
<organism evidence="20 21">
    <name type="scientific">Saprolegnia diclina (strain VS20)</name>
    <dbReference type="NCBI Taxonomy" id="1156394"/>
    <lineage>
        <taxon>Eukaryota</taxon>
        <taxon>Sar</taxon>
        <taxon>Stramenopiles</taxon>
        <taxon>Oomycota</taxon>
        <taxon>Saprolegniomycetes</taxon>
        <taxon>Saprolegniales</taxon>
        <taxon>Saprolegniaceae</taxon>
        <taxon>Saprolegnia</taxon>
    </lineage>
</organism>
<evidence type="ECO:0000256" key="1">
    <source>
        <dbReference type="ARBA" id="ARBA00001936"/>
    </source>
</evidence>
<dbReference type="InterPro" id="IPR029398">
    <property type="entry name" value="PolB_thumb"/>
</dbReference>
<evidence type="ECO:0000256" key="4">
    <source>
        <dbReference type="ARBA" id="ARBA00022634"/>
    </source>
</evidence>
<dbReference type="SUPFAM" id="SSF47802">
    <property type="entry name" value="DNA polymerase beta, N-terminal domain-like"/>
    <property type="match status" value="1"/>
</dbReference>
<comment type="function">
    <text evidence="17">DNA polymerase that functions in several pathways of DNA repair. Involved in base excision repair (BER) responsible for repair of lesions that give rise to abasic (AP) sites in DNA. Also contributes to DNA double-strand break repair by non-homologous end joining and homologous recombination. Has both template-dependent and template-independent (terminal transferase) DNA polymerase activities. Has also a 5'-deoxyribose-5-phosphate lyase (dRP lyase) activity.</text>
</comment>
<keyword evidence="8" id="KW-0479">Metal-binding</keyword>
<dbReference type="OMA" id="MHWVKGR"/>
<dbReference type="GO" id="GO:0046872">
    <property type="term" value="F:metal ion binding"/>
    <property type="evidence" value="ECO:0007669"/>
    <property type="project" value="UniProtKB-UniRule"/>
</dbReference>
<evidence type="ECO:0000256" key="3">
    <source>
        <dbReference type="ARBA" id="ARBA00008323"/>
    </source>
</evidence>
<dbReference type="InterPro" id="IPR037160">
    <property type="entry name" value="DNA_Pol_thumb_sf"/>
</dbReference>
<dbReference type="InterPro" id="IPR022312">
    <property type="entry name" value="DNA_pol_X"/>
</dbReference>
<feature type="domain" description="BRCT" evidence="19">
    <location>
        <begin position="68"/>
        <end position="167"/>
    </location>
</feature>
<evidence type="ECO:0000256" key="2">
    <source>
        <dbReference type="ARBA" id="ARBA00004123"/>
    </source>
</evidence>
<dbReference type="SMART" id="SM00483">
    <property type="entry name" value="POLXc"/>
    <property type="match status" value="1"/>
</dbReference>
<evidence type="ECO:0000256" key="15">
    <source>
        <dbReference type="ARBA" id="ARBA00049244"/>
    </source>
</evidence>
<dbReference type="InterPro" id="IPR043519">
    <property type="entry name" value="NT_sf"/>
</dbReference>
<dbReference type="PANTHER" id="PTHR11276">
    <property type="entry name" value="DNA POLYMERASE TYPE-X FAMILY MEMBER"/>
    <property type="match status" value="1"/>
</dbReference>
<keyword evidence="5 17" id="KW-0808">Transferase</keyword>
<dbReference type="Gene3D" id="3.40.50.10190">
    <property type="entry name" value="BRCT domain"/>
    <property type="match status" value="1"/>
</dbReference>
<dbReference type="AlphaFoldDB" id="T0RL69"/>
<dbReference type="Pfam" id="PF14716">
    <property type="entry name" value="HHH_8"/>
    <property type="match status" value="1"/>
</dbReference>
<keyword evidence="10 17" id="KW-0239">DNA-directed DNA polymerase</keyword>
<dbReference type="EC" id="2.7.7.7" evidence="17"/>
<dbReference type="PROSITE" id="PS50172">
    <property type="entry name" value="BRCT"/>
    <property type="match status" value="1"/>
</dbReference>
<evidence type="ECO:0000256" key="8">
    <source>
        <dbReference type="ARBA" id="ARBA00022723"/>
    </source>
</evidence>
<evidence type="ECO:0000256" key="13">
    <source>
        <dbReference type="ARBA" id="ARBA00023239"/>
    </source>
</evidence>
<dbReference type="Proteomes" id="UP000030762">
    <property type="component" value="Unassembled WGS sequence"/>
</dbReference>
<comment type="similarity">
    <text evidence="3 17">Belongs to the DNA polymerase type-X family.</text>
</comment>
<evidence type="ECO:0000256" key="17">
    <source>
        <dbReference type="RuleBase" id="RU366014"/>
    </source>
</evidence>
<evidence type="ECO:0000256" key="12">
    <source>
        <dbReference type="ARBA" id="ARBA00023204"/>
    </source>
</evidence>
<dbReference type="InterPro" id="IPR028207">
    <property type="entry name" value="DNA_pol_B_palm_palm"/>
</dbReference>
<feature type="compositionally biased region" description="Polar residues" evidence="18">
    <location>
        <begin position="189"/>
        <end position="205"/>
    </location>
</feature>
<evidence type="ECO:0000313" key="21">
    <source>
        <dbReference type="Proteomes" id="UP000030762"/>
    </source>
</evidence>
<keyword evidence="11" id="KW-0238">DNA-binding</keyword>
<evidence type="ECO:0000259" key="19">
    <source>
        <dbReference type="PROSITE" id="PS50172"/>
    </source>
</evidence>
<dbReference type="Gene3D" id="3.30.460.10">
    <property type="entry name" value="Beta Polymerase, domain 2"/>
    <property type="match status" value="1"/>
</dbReference>
<dbReference type="GO" id="GO:0005634">
    <property type="term" value="C:nucleus"/>
    <property type="evidence" value="ECO:0007669"/>
    <property type="project" value="UniProtKB-SubCell"/>
</dbReference>
<dbReference type="GeneID" id="19950257"/>
<evidence type="ECO:0000256" key="9">
    <source>
        <dbReference type="ARBA" id="ARBA00022763"/>
    </source>
</evidence>
<evidence type="ECO:0000256" key="7">
    <source>
        <dbReference type="ARBA" id="ARBA00022705"/>
    </source>
</evidence>
<dbReference type="InterPro" id="IPR010996">
    <property type="entry name" value="HHH_MUS81"/>
</dbReference>
<dbReference type="GO" id="GO:0003677">
    <property type="term" value="F:DNA binding"/>
    <property type="evidence" value="ECO:0007669"/>
    <property type="project" value="UniProtKB-UniRule"/>
</dbReference>
<dbReference type="GO" id="GO:0003887">
    <property type="term" value="F:DNA-directed DNA polymerase activity"/>
    <property type="evidence" value="ECO:0007669"/>
    <property type="project" value="UniProtKB-UniRule"/>
</dbReference>
<evidence type="ECO:0000256" key="6">
    <source>
        <dbReference type="ARBA" id="ARBA00022695"/>
    </source>
</evidence>
<keyword evidence="7" id="KW-0235">DNA replication</keyword>
<comment type="cofactor">
    <cofactor evidence="1">
        <name>Mn(2+)</name>
        <dbReference type="ChEBI" id="CHEBI:29035"/>
    </cofactor>
</comment>
<evidence type="ECO:0000256" key="14">
    <source>
        <dbReference type="ARBA" id="ARBA00023242"/>
    </source>
</evidence>
<feature type="active site" description="Nucleophile; Schiff-base intermediate with DNA; for 5'-dRP lyase activity" evidence="16">
    <location>
        <position position="326"/>
    </location>
</feature>
<evidence type="ECO:0000256" key="16">
    <source>
        <dbReference type="PIRSR" id="PIRSR622312-50"/>
    </source>
</evidence>
<feature type="compositionally biased region" description="Low complexity" evidence="18">
    <location>
        <begin position="172"/>
        <end position="182"/>
    </location>
</feature>
<dbReference type="PROSITE" id="PS00522">
    <property type="entry name" value="DNA_POLYMERASE_X"/>
    <property type="match status" value="1"/>
</dbReference>
<keyword evidence="4" id="KW-0237">DNA synthesis</keyword>
<dbReference type="Gene3D" id="3.30.210.10">
    <property type="entry name" value="DNA polymerase, thumb domain"/>
    <property type="match status" value="1"/>
</dbReference>
<dbReference type="InterPro" id="IPR001357">
    <property type="entry name" value="BRCT_dom"/>
</dbReference>
<keyword evidence="14 17" id="KW-0539">Nucleus</keyword>
<protein>
    <recommendedName>
        <fullName evidence="17">DNA polymerase</fullName>
        <ecNumber evidence="17">2.7.7.7</ecNumber>
    </recommendedName>
</protein>
<proteinExistence type="inferred from homology"/>
<evidence type="ECO:0000313" key="20">
    <source>
        <dbReference type="EMBL" id="EQC33008.1"/>
    </source>
</evidence>
<dbReference type="RefSeq" id="XP_008613694.1">
    <property type="nucleotide sequence ID" value="XM_008615472.1"/>
</dbReference>
<dbReference type="InterPro" id="IPR002054">
    <property type="entry name" value="DNA-dir_DNA_pol_X"/>
</dbReference>
<name>T0RL69_SAPDV</name>
<dbReference type="Pfam" id="PF14792">
    <property type="entry name" value="DNA_pol_B_palm"/>
    <property type="match status" value="1"/>
</dbReference>
<dbReference type="Pfam" id="PF14791">
    <property type="entry name" value="DNA_pol_B_thumb"/>
    <property type="match status" value="1"/>
</dbReference>
<keyword evidence="12 17" id="KW-0234">DNA repair</keyword>
<dbReference type="InterPro" id="IPR019843">
    <property type="entry name" value="DNA_pol-X_BS"/>
</dbReference>
<comment type="subcellular location">
    <subcellularLocation>
        <location evidence="2 17">Nucleus</location>
    </subcellularLocation>
</comment>
<feature type="region of interest" description="Disordered" evidence="18">
    <location>
        <begin position="172"/>
        <end position="205"/>
    </location>
</feature>
<dbReference type="VEuPathDB" id="FungiDB:SDRG_09530"/>
<dbReference type="FunFam" id="1.10.150.20:FF:000010">
    <property type="entry name" value="DNA polymerase lambda"/>
    <property type="match status" value="1"/>
</dbReference>
<dbReference type="InterPro" id="IPR002008">
    <property type="entry name" value="DNA_pol_X_beta-like"/>
</dbReference>
<dbReference type="CDD" id="cd00141">
    <property type="entry name" value="NT_POLXc"/>
    <property type="match status" value="1"/>
</dbReference>
<dbReference type="PRINTS" id="PR00870">
    <property type="entry name" value="DNAPOLXBETA"/>
</dbReference>
<dbReference type="STRING" id="1156394.T0RL69"/>
<evidence type="ECO:0000256" key="5">
    <source>
        <dbReference type="ARBA" id="ARBA00022679"/>
    </source>
</evidence>
<dbReference type="PRINTS" id="PR00869">
    <property type="entry name" value="DNAPOLX"/>
</dbReference>
<dbReference type="InterPro" id="IPR027421">
    <property type="entry name" value="DNA_pol_lamdba_lyase_dom_sf"/>
</dbReference>
<dbReference type="OrthoDB" id="205514at2759"/>
<keyword evidence="9 17" id="KW-0227">DNA damage</keyword>
<dbReference type="SUPFAM" id="SSF52113">
    <property type="entry name" value="BRCT domain"/>
    <property type="match status" value="1"/>
</dbReference>
<evidence type="ECO:0000256" key="18">
    <source>
        <dbReference type="SAM" id="MobiDB-lite"/>
    </source>
</evidence>
<dbReference type="SUPFAM" id="SSF81301">
    <property type="entry name" value="Nucleotidyltransferase"/>
    <property type="match status" value="1"/>
</dbReference>
<dbReference type="InterPro" id="IPR018944">
    <property type="entry name" value="DNA_pol_lambd_fingers_domain"/>
</dbReference>
<dbReference type="GO" id="GO:0016829">
    <property type="term" value="F:lyase activity"/>
    <property type="evidence" value="ECO:0007669"/>
    <property type="project" value="UniProtKB-KW"/>
</dbReference>
<dbReference type="PANTHER" id="PTHR11276:SF28">
    <property type="entry name" value="DNA POLYMERASE LAMBDA"/>
    <property type="match status" value="1"/>
</dbReference>
<keyword evidence="6 17" id="KW-0548">Nucleotidyltransferase</keyword>
<dbReference type="InParanoid" id="T0RL69"/>
<dbReference type="SUPFAM" id="SSF81585">
    <property type="entry name" value="PsbU/PolX domain-like"/>
    <property type="match status" value="1"/>
</dbReference>
<reference evidence="20 21" key="1">
    <citation type="submission" date="2012-04" db="EMBL/GenBank/DDBJ databases">
        <title>The Genome Sequence of Saprolegnia declina VS20.</title>
        <authorList>
            <consortium name="The Broad Institute Genome Sequencing Platform"/>
            <person name="Russ C."/>
            <person name="Nusbaum C."/>
            <person name="Tyler B."/>
            <person name="van West P."/>
            <person name="Dieguez-Uribeondo J."/>
            <person name="de Bruijn I."/>
            <person name="Tripathy S."/>
            <person name="Jiang R."/>
            <person name="Young S.K."/>
            <person name="Zeng Q."/>
            <person name="Gargeya S."/>
            <person name="Fitzgerald M."/>
            <person name="Haas B."/>
            <person name="Abouelleil A."/>
            <person name="Alvarado L."/>
            <person name="Arachchi H.M."/>
            <person name="Berlin A."/>
            <person name="Chapman S.B."/>
            <person name="Goldberg J."/>
            <person name="Griggs A."/>
            <person name="Gujja S."/>
            <person name="Hansen M."/>
            <person name="Howarth C."/>
            <person name="Imamovic A."/>
            <person name="Larimer J."/>
            <person name="McCowen C."/>
            <person name="Montmayeur A."/>
            <person name="Murphy C."/>
            <person name="Neiman D."/>
            <person name="Pearson M."/>
            <person name="Priest M."/>
            <person name="Roberts A."/>
            <person name="Saif S."/>
            <person name="Shea T."/>
            <person name="Sisk P."/>
            <person name="Sykes S."/>
            <person name="Wortman J."/>
            <person name="Nusbaum C."/>
            <person name="Birren B."/>
        </authorList>
    </citation>
    <scope>NUCLEOTIDE SEQUENCE [LARGE SCALE GENOMIC DNA]</scope>
    <source>
        <strain evidence="20 21">VS20</strain>
    </source>
</reference>
<evidence type="ECO:0000256" key="11">
    <source>
        <dbReference type="ARBA" id="ARBA00023125"/>
    </source>
</evidence>
<accession>T0RL69</accession>
<dbReference type="EMBL" id="JH767161">
    <property type="protein sequence ID" value="EQC33008.1"/>
    <property type="molecule type" value="Genomic_DNA"/>
</dbReference>
<comment type="catalytic activity">
    <reaction evidence="15 17">
        <text>DNA(n) + a 2'-deoxyribonucleoside 5'-triphosphate = DNA(n+1) + diphosphate</text>
        <dbReference type="Rhea" id="RHEA:22508"/>
        <dbReference type="Rhea" id="RHEA-COMP:17339"/>
        <dbReference type="Rhea" id="RHEA-COMP:17340"/>
        <dbReference type="ChEBI" id="CHEBI:33019"/>
        <dbReference type="ChEBI" id="CHEBI:61560"/>
        <dbReference type="ChEBI" id="CHEBI:173112"/>
        <dbReference type="EC" id="2.7.7.7"/>
    </reaction>
</comment>
<keyword evidence="21" id="KW-1185">Reference proteome</keyword>
<gene>
    <name evidence="20" type="ORF">SDRG_09530</name>
</gene>
<dbReference type="Gene3D" id="1.10.150.20">
    <property type="entry name" value="5' to 3' exonuclease, C-terminal subdomain"/>
    <property type="match status" value="1"/>
</dbReference>
<keyword evidence="13" id="KW-0456">Lyase</keyword>
<dbReference type="GO" id="GO:0006260">
    <property type="term" value="P:DNA replication"/>
    <property type="evidence" value="ECO:0007669"/>
    <property type="project" value="UniProtKB-KW"/>
</dbReference>
<sequence>MLSAKRKARFFDKLNEIYVPTKRPAPETDAPPVLASSAGDASDRRQSFPPMAVTKALVDKAHRRQSVPLAGPLQGLRLLIVALGSDMSRRRLDIWTTQVAKAGGQLVTTCDDSENTIVVASLSLSRERLCSYCHVPELSPSLRVVSPDWLVYVIQHRTLPPDGMFAWTDVAPTTAPTEDAPPQRAFYESSPSNTQESPAPLPTAQSAIASGSPLRALDEDMAYRKRVFYEINPSMVVVHAEEAADPRQIKATSFVCATTSVQSINHNAHLTSVLDELIEYLAVEKDEWRENSYKRMVSILKQLPAKVTSTAALRPQYGLNATGIAKIREILETGTLRKLEAKKADARLQVLRTFANIWGVGPSTATSLYSQGFRSLDALRMRQDEVLNPQQRIGLEHYADFLVKIPRAEVEDIQAIVKATVAMIHPTAVSVTCGSYRRGKLQSGDVDILITDPLADECVLLPDLLRELHKRAFLTDDLTTVTEHHIGGCDSYMGVCRVDESRPFRRIDLKVYPRHLFGFAQLYFTGSDHFNRSMRAFAKQKGYSLTDRGLTKVARAKGAKKLKQAPGLICPDEKDVFIALQLPYKVRVASTNSLAATACSGRKNAIAWPEAAPSRSGAPGCH</sequence>
<evidence type="ECO:0000256" key="10">
    <source>
        <dbReference type="ARBA" id="ARBA00022932"/>
    </source>
</evidence>
<dbReference type="Pfam" id="PF10391">
    <property type="entry name" value="DNA_pol_lambd_f"/>
    <property type="match status" value="1"/>
</dbReference>
<dbReference type="Gene3D" id="1.10.150.110">
    <property type="entry name" value="DNA polymerase beta, N-terminal domain-like"/>
    <property type="match status" value="1"/>
</dbReference>
<dbReference type="GO" id="GO:0006303">
    <property type="term" value="P:double-strand break repair via nonhomologous end joining"/>
    <property type="evidence" value="ECO:0007669"/>
    <property type="project" value="TreeGrafter"/>
</dbReference>
<feature type="region of interest" description="Disordered" evidence="18">
    <location>
        <begin position="22"/>
        <end position="46"/>
    </location>
</feature>
<dbReference type="eggNOG" id="KOG2534">
    <property type="taxonomic scope" value="Eukaryota"/>
</dbReference>